<sequence>MSFGFSVSDFILLINLSRQIYRDCKYAGKEYADITRELNSLHNVLKVLYEEFDSTESPLANEDLKYASRLHETTSGCKDILAQLKAHVDRHRALQDDAVRGPKRLLSRFRFGTLELERLDLLRRKLISYTSSLAVLLETFQLAATSRVERKVDGGFEHMREVLDHIVSAARGKHRIGSALTLSTHPEDDKEVWREFRRELLLESFGSQKLDQYKSGIKDYVKSLDGGAIPNAKAAPNQLVEGRTRAKSSLIVRRPFVSATSPAGGLVKDVWRFDQADTSDEYDEYGISDGTSTSDEYENELPMTPNYTLFPLGYPQIPQEQSARGTERKRLDQTRPRAPTYLTAHAQPIFKTLVNQPAVNYVMMDMVIFNAKPKLAEDPREHYFEAKYSQEAGLSRSRCTTLDDSEQFEFWTLETGMNIGEQDLHFMRVYEENQDLAIGQAESMFGLGKLDRLVAAADKVFFGSKLEGLTSWRITIPDLYVRLPAAGPYNPYNQMHPKLQIHQHPPYSQITFTSDEAQHPHAYILIHDYTIGDSGSGIVRRTHLADILRELIYCYLILIRGHTELNSTSFNREFADIARRVSDWFLPQRMIIDQRIRCIQSDPQDFPWSFLLIGSLS</sequence>
<proteinExistence type="predicted"/>
<evidence type="ECO:0000313" key="2">
    <source>
        <dbReference type="Proteomes" id="UP001590950"/>
    </source>
</evidence>
<protein>
    <recommendedName>
        <fullName evidence="3">Fungal N-terminal domain-containing protein</fullName>
    </recommendedName>
</protein>
<organism evidence="1 2">
    <name type="scientific">Stereocaulon virgatum</name>
    <dbReference type="NCBI Taxonomy" id="373712"/>
    <lineage>
        <taxon>Eukaryota</taxon>
        <taxon>Fungi</taxon>
        <taxon>Dikarya</taxon>
        <taxon>Ascomycota</taxon>
        <taxon>Pezizomycotina</taxon>
        <taxon>Lecanoromycetes</taxon>
        <taxon>OSLEUM clade</taxon>
        <taxon>Lecanoromycetidae</taxon>
        <taxon>Lecanorales</taxon>
        <taxon>Lecanorineae</taxon>
        <taxon>Stereocaulaceae</taxon>
        <taxon>Stereocaulon</taxon>
    </lineage>
</organism>
<evidence type="ECO:0008006" key="3">
    <source>
        <dbReference type="Google" id="ProtNLM"/>
    </source>
</evidence>
<dbReference type="EMBL" id="JBEFKJ010000014">
    <property type="protein sequence ID" value="KAL2042514.1"/>
    <property type="molecule type" value="Genomic_DNA"/>
</dbReference>
<reference evidence="1 2" key="1">
    <citation type="submission" date="2024-09" db="EMBL/GenBank/DDBJ databases">
        <title>Rethinking Asexuality: The Enigmatic Case of Functional Sexual Genes in Lepraria (Stereocaulaceae).</title>
        <authorList>
            <person name="Doellman M."/>
            <person name="Sun Y."/>
            <person name="Barcenas-Pena A."/>
            <person name="Lumbsch H.T."/>
            <person name="Grewe F."/>
        </authorList>
    </citation>
    <scope>NUCLEOTIDE SEQUENCE [LARGE SCALE GENOMIC DNA]</scope>
    <source>
        <strain evidence="1 2">Mercado 3170</strain>
    </source>
</reference>
<dbReference type="Proteomes" id="UP001590950">
    <property type="component" value="Unassembled WGS sequence"/>
</dbReference>
<gene>
    <name evidence="1" type="ORF">N7G274_005007</name>
</gene>
<comment type="caution">
    <text evidence="1">The sequence shown here is derived from an EMBL/GenBank/DDBJ whole genome shotgun (WGS) entry which is preliminary data.</text>
</comment>
<evidence type="ECO:0000313" key="1">
    <source>
        <dbReference type="EMBL" id="KAL2042514.1"/>
    </source>
</evidence>
<keyword evidence="2" id="KW-1185">Reference proteome</keyword>
<accession>A0ABR4ACS4</accession>
<name>A0ABR4ACS4_9LECA</name>